<organism evidence="2 3">
    <name type="scientific">Cirrhinus mrigala</name>
    <name type="common">Mrigala</name>
    <dbReference type="NCBI Taxonomy" id="683832"/>
    <lineage>
        <taxon>Eukaryota</taxon>
        <taxon>Metazoa</taxon>
        <taxon>Chordata</taxon>
        <taxon>Craniata</taxon>
        <taxon>Vertebrata</taxon>
        <taxon>Euteleostomi</taxon>
        <taxon>Actinopterygii</taxon>
        <taxon>Neopterygii</taxon>
        <taxon>Teleostei</taxon>
        <taxon>Ostariophysi</taxon>
        <taxon>Cypriniformes</taxon>
        <taxon>Cyprinidae</taxon>
        <taxon>Labeoninae</taxon>
        <taxon>Labeonini</taxon>
        <taxon>Cirrhinus</taxon>
    </lineage>
</organism>
<dbReference type="InterPro" id="IPR000477">
    <property type="entry name" value="RT_dom"/>
</dbReference>
<accession>A0ABD0RAP7</accession>
<dbReference type="PROSITE" id="PS50878">
    <property type="entry name" value="RT_POL"/>
    <property type="match status" value="1"/>
</dbReference>
<dbReference type="AlphaFoldDB" id="A0ABD0RAP7"/>
<gene>
    <name evidence="2" type="ORF">M9458_009005</name>
</gene>
<name>A0ABD0RAP7_CIRMR</name>
<protein>
    <recommendedName>
        <fullName evidence="1">Reverse transcriptase domain-containing protein</fullName>
    </recommendedName>
</protein>
<feature type="non-terminal residue" evidence="2">
    <location>
        <position position="191"/>
    </location>
</feature>
<feature type="domain" description="Reverse transcriptase" evidence="1">
    <location>
        <begin position="1"/>
        <end position="136"/>
    </location>
</feature>
<keyword evidence="3" id="KW-1185">Reference proteome</keyword>
<dbReference type="Pfam" id="PF00078">
    <property type="entry name" value="RVT_1"/>
    <property type="match status" value="1"/>
</dbReference>
<dbReference type="EMBL" id="JAMKFB020000004">
    <property type="protein sequence ID" value="KAL0195433.1"/>
    <property type="molecule type" value="Genomic_DNA"/>
</dbReference>
<reference evidence="2 3" key="1">
    <citation type="submission" date="2024-05" db="EMBL/GenBank/DDBJ databases">
        <title>Genome sequencing and assembly of Indian major carp, Cirrhinus mrigala (Hamilton, 1822).</title>
        <authorList>
            <person name="Mohindra V."/>
            <person name="Chowdhury L.M."/>
            <person name="Lal K."/>
            <person name="Jena J.K."/>
        </authorList>
    </citation>
    <scope>NUCLEOTIDE SEQUENCE [LARGE SCALE GENOMIC DNA]</scope>
    <source>
        <strain evidence="2">CM1030</strain>
        <tissue evidence="2">Blood</tissue>
    </source>
</reference>
<dbReference type="InterPro" id="IPR043502">
    <property type="entry name" value="DNA/RNA_pol_sf"/>
</dbReference>
<evidence type="ECO:0000313" key="3">
    <source>
        <dbReference type="Proteomes" id="UP001529510"/>
    </source>
</evidence>
<dbReference type="Pfam" id="PF09004">
    <property type="entry name" value="ALKBH8_N"/>
    <property type="match status" value="1"/>
</dbReference>
<dbReference type="InterPro" id="IPR015095">
    <property type="entry name" value="AlkB_hom8_N"/>
</dbReference>
<dbReference type="Proteomes" id="UP001529510">
    <property type="component" value="Unassembled WGS sequence"/>
</dbReference>
<comment type="caution">
    <text evidence="2">The sequence shown here is derived from an EMBL/GenBank/DDBJ whole genome shotgun (WGS) entry which is preliminary data.</text>
</comment>
<evidence type="ECO:0000313" key="2">
    <source>
        <dbReference type="EMBL" id="KAL0195433.1"/>
    </source>
</evidence>
<dbReference type="SUPFAM" id="SSF56672">
    <property type="entry name" value="DNA/RNA polymerases"/>
    <property type="match status" value="1"/>
</dbReference>
<proteinExistence type="predicted"/>
<dbReference type="PANTHER" id="PTHR33332">
    <property type="entry name" value="REVERSE TRANSCRIPTASE DOMAIN-CONTAINING PROTEIN"/>
    <property type="match status" value="1"/>
</dbReference>
<sequence length="191" mass="21722">MDFLTNRPQHVRSGHICSTTITLNTGVPQGCVLSPFLYSLFTHDCRPVYGSNTIIKFADNTMVIGLISNNDETAYREEIKHLATWCTDNKLLLNTTKTKELIVDFRKGRRGSHEPIHINGMAVEPVSSFKFLGTHILEDLSWNTNTSRLVKKAHQCLFFLRTLKKNQLSSAIMVNFYHCTIESILTNYVTV</sequence>
<evidence type="ECO:0000259" key="1">
    <source>
        <dbReference type="PROSITE" id="PS50878"/>
    </source>
</evidence>